<sequence>MHMPAVRESMPHASPFVAALSAMLGCVCWMLFWLLQRLLEAFAGDALRAATSNNPTPSSDGWQGPLETPEDGSCITRKRKSSIIGVDDCQGMQLPPQIDGGCSSNRCSPWQPPELADEEDPFAAFYVSNFRISKRHGRASREAKASLSVRKQKQPLDKGLLSKQQKQLLRKHLRQQQPCDTRLSAGLQALRNDKGGLLESSRCGCSIWLPIFAPLPPWAAPGVLVAHCSSYNRGGSFKELSSCCNDKAHSTDFPPPRGTACTRLCSDACKIAVLDAPDTPYTAIAQRRIRDCPLEVSLIAGLQQQPPGSDGFERFALELNSLQQQGATGGTRREALFSAVLRSPLLHRAVALGGSNGVLPLSLQHLLLLLQHQQTNKLTEKAKSLILGHEAVMLGCGAMRGCRGLVVAVDAVSGTALLRLPGKAETAAAKSWAKISCMYRQGVGEICIVTCSGQDRIAWQPGRAKDFACTL</sequence>
<feature type="compositionally biased region" description="Polar residues" evidence="1">
    <location>
        <begin position="52"/>
        <end position="61"/>
    </location>
</feature>
<evidence type="ECO:0000313" key="3">
    <source>
        <dbReference type="Proteomes" id="UP000095192"/>
    </source>
</evidence>
<evidence type="ECO:0000313" key="2">
    <source>
        <dbReference type="EMBL" id="OEH79240.1"/>
    </source>
</evidence>
<dbReference type="VEuPathDB" id="ToxoDB:LOC34622475"/>
<gene>
    <name evidence="2" type="ORF">cyc_06277</name>
</gene>
<dbReference type="EMBL" id="JROU02000455">
    <property type="protein sequence ID" value="OEH79240.1"/>
    <property type="molecule type" value="Genomic_DNA"/>
</dbReference>
<name>A0A1D3D743_9EIME</name>
<evidence type="ECO:0000256" key="1">
    <source>
        <dbReference type="SAM" id="MobiDB-lite"/>
    </source>
</evidence>
<proteinExistence type="predicted"/>
<reference evidence="2 3" key="1">
    <citation type="journal article" date="2016" name="BMC Genomics">
        <title>Comparative genomics reveals Cyclospora cayetanensis possesses coccidia-like metabolism and invasion components but unique surface antigens.</title>
        <authorList>
            <person name="Liu S."/>
            <person name="Wang L."/>
            <person name="Zheng H."/>
            <person name="Xu Z."/>
            <person name="Roellig D.M."/>
            <person name="Li N."/>
            <person name="Frace M.A."/>
            <person name="Tang K."/>
            <person name="Arrowood M.J."/>
            <person name="Moss D.M."/>
            <person name="Zhang L."/>
            <person name="Feng Y."/>
            <person name="Xiao L."/>
        </authorList>
    </citation>
    <scope>NUCLEOTIDE SEQUENCE [LARGE SCALE GENOMIC DNA]</scope>
    <source>
        <strain evidence="2 3">CHN_HEN01</strain>
    </source>
</reference>
<dbReference type="AlphaFoldDB" id="A0A1D3D743"/>
<dbReference type="PROSITE" id="PS51257">
    <property type="entry name" value="PROKAR_LIPOPROTEIN"/>
    <property type="match status" value="1"/>
</dbReference>
<keyword evidence="3" id="KW-1185">Reference proteome</keyword>
<organism evidence="2 3">
    <name type="scientific">Cyclospora cayetanensis</name>
    <dbReference type="NCBI Taxonomy" id="88456"/>
    <lineage>
        <taxon>Eukaryota</taxon>
        <taxon>Sar</taxon>
        <taxon>Alveolata</taxon>
        <taxon>Apicomplexa</taxon>
        <taxon>Conoidasida</taxon>
        <taxon>Coccidia</taxon>
        <taxon>Eucoccidiorida</taxon>
        <taxon>Eimeriorina</taxon>
        <taxon>Eimeriidae</taxon>
        <taxon>Cyclospora</taxon>
    </lineage>
</organism>
<comment type="caution">
    <text evidence="2">The sequence shown here is derived from an EMBL/GenBank/DDBJ whole genome shotgun (WGS) entry which is preliminary data.</text>
</comment>
<accession>A0A1D3D743</accession>
<dbReference type="InParanoid" id="A0A1D3D743"/>
<dbReference type="VEuPathDB" id="ToxoDB:cyc_06277"/>
<protein>
    <submittedName>
        <fullName evidence="2">Uncharacterized protein</fullName>
    </submittedName>
</protein>
<feature type="region of interest" description="Disordered" evidence="1">
    <location>
        <begin position="52"/>
        <end position="74"/>
    </location>
</feature>
<dbReference type="Proteomes" id="UP000095192">
    <property type="component" value="Unassembled WGS sequence"/>
</dbReference>